<dbReference type="EMBL" id="QTUJ01000004">
    <property type="protein sequence ID" value="REF67652.1"/>
    <property type="molecule type" value="Genomic_DNA"/>
</dbReference>
<evidence type="ECO:0000313" key="3">
    <source>
        <dbReference type="EMBL" id="REG57384.1"/>
    </source>
</evidence>
<comment type="caution">
    <text evidence="2">The sequence shown here is derived from an EMBL/GenBank/DDBJ whole genome shotgun (WGS) entry which is preliminary data.</text>
</comment>
<dbReference type="EMBL" id="QUMX01000001">
    <property type="protein sequence ID" value="REG57384.1"/>
    <property type="molecule type" value="Genomic_DNA"/>
</dbReference>
<evidence type="ECO:0000256" key="1">
    <source>
        <dbReference type="SAM" id="Phobius"/>
    </source>
</evidence>
<dbReference type="RefSeq" id="WP_036758211.1">
    <property type="nucleotide sequence ID" value="NZ_CP035284.1"/>
</dbReference>
<accession>A0A3D9XHN9</accession>
<dbReference type="eggNOG" id="COG5375">
    <property type="taxonomic scope" value="Bacteria"/>
</dbReference>
<proteinExistence type="predicted"/>
<feature type="transmembrane region" description="Helical" evidence="1">
    <location>
        <begin position="7"/>
        <end position="29"/>
    </location>
</feature>
<evidence type="ECO:0000313" key="4">
    <source>
        <dbReference type="Proteomes" id="UP000256794"/>
    </source>
</evidence>
<reference evidence="4 5" key="1">
    <citation type="submission" date="2018-08" db="EMBL/GenBank/DDBJ databases">
        <title>Genomic Encyclopedia of Archaeal and Bacterial Type Strains, Phase II (KMG-II): from individual species to whole genera.</title>
        <authorList>
            <person name="Goeker M."/>
        </authorList>
    </citation>
    <scope>NUCLEOTIDE SEQUENCE [LARGE SCALE GENOMIC DNA]</scope>
    <source>
        <strain evidence="2 5">DSM 17099</strain>
        <strain evidence="3 4">DSM 582</strain>
    </source>
</reference>
<evidence type="ECO:0000313" key="2">
    <source>
        <dbReference type="EMBL" id="REF67652.1"/>
    </source>
</evidence>
<keyword evidence="1" id="KW-1133">Transmembrane helix</keyword>
<evidence type="ECO:0000313" key="5">
    <source>
        <dbReference type="Proteomes" id="UP000256941"/>
    </source>
</evidence>
<sequence length="193" mass="20300">MGTRSRIVAWLRVLLPLTALAILSVLFLLGRKPDPEASIPYADVDPRELAERQAVTSPTYAGVTRDGAQLSISAAEALPGDRTSGAQAQAVRMTLRASDGRAADVSAGAASMADQQVRLGEGVRMTTADGWVLTAPELLASTTEGTLLSEDEVNVLAPFGRLTAGRMEFRPSGEGSGDHVLDLSGGVRLIYRP</sequence>
<dbReference type="Proteomes" id="UP000256794">
    <property type="component" value="Unassembled WGS sequence"/>
</dbReference>
<dbReference type="Proteomes" id="UP000256941">
    <property type="component" value="Unassembled WGS sequence"/>
</dbReference>
<keyword evidence="4" id="KW-1185">Reference proteome</keyword>
<organism evidence="2 5">
    <name type="scientific">Paracoccus versutus</name>
    <name type="common">Thiobacillus versutus</name>
    <dbReference type="NCBI Taxonomy" id="34007"/>
    <lineage>
        <taxon>Bacteria</taxon>
        <taxon>Pseudomonadati</taxon>
        <taxon>Pseudomonadota</taxon>
        <taxon>Alphaproteobacteria</taxon>
        <taxon>Rhodobacterales</taxon>
        <taxon>Paracoccaceae</taxon>
        <taxon>Paracoccus</taxon>
    </lineage>
</organism>
<keyword evidence="1" id="KW-0472">Membrane</keyword>
<accession>A0A099FD54</accession>
<dbReference type="OrthoDB" id="7871110at2"/>
<dbReference type="AlphaFoldDB" id="A0A099FD54"/>
<name>A0A099FD54_PARVE</name>
<keyword evidence="1" id="KW-0812">Transmembrane</keyword>
<gene>
    <name evidence="3" type="ORF">ATH84_1001435</name>
    <name evidence="2" type="ORF">BDD41_4682</name>
</gene>
<protein>
    <submittedName>
        <fullName evidence="2">Lipopolysaccharide export system protein LptC</fullName>
    </submittedName>
</protein>